<evidence type="ECO:0000313" key="4">
    <source>
        <dbReference type="Proteomes" id="UP000183257"/>
    </source>
</evidence>
<dbReference type="InterPro" id="IPR009589">
    <property type="entry name" value="PH_YyaB-like"/>
</dbReference>
<proteinExistence type="predicted"/>
<keyword evidence="1" id="KW-1133">Transmembrane helix</keyword>
<evidence type="ECO:0000256" key="1">
    <source>
        <dbReference type="SAM" id="Phobius"/>
    </source>
</evidence>
<protein>
    <submittedName>
        <fullName evidence="3">PH domain-containing protein</fullName>
    </submittedName>
</protein>
<feature type="transmembrane region" description="Helical" evidence="1">
    <location>
        <begin position="40"/>
        <end position="58"/>
    </location>
</feature>
<dbReference type="EMBL" id="FPIY01000002">
    <property type="protein sequence ID" value="SFW38184.1"/>
    <property type="molecule type" value="Genomic_DNA"/>
</dbReference>
<accession>A0A1K1NRR8</accession>
<dbReference type="RefSeq" id="WP_072303014.1">
    <property type="nucleotide sequence ID" value="NZ_FPIY01000002.1"/>
</dbReference>
<name>A0A1K1NRR8_9FLAO</name>
<dbReference type="GO" id="GO:0030153">
    <property type="term" value="P:bacteriocin immunity"/>
    <property type="evidence" value="ECO:0007669"/>
    <property type="project" value="InterPro"/>
</dbReference>
<keyword evidence="1" id="KW-0472">Membrane</keyword>
<sequence length="143" mass="16035">MIFKSRKDSLFKSVMIAIVALLFFILYLCLLENTTTTDGVISIIITSLVLCLLLWIFFGTSYKLTSTTLNYKSGPIKGNVPIVEIHQIIKGRTLWVGLKPATASKGLIIKYGKYNELYISPETNDSFIKEILTHKSTIEIITA</sequence>
<feature type="transmembrane region" description="Helical" evidence="1">
    <location>
        <begin position="9"/>
        <end position="28"/>
    </location>
</feature>
<feature type="domain" description="Uncharacterized protein YyaB-like PH" evidence="2">
    <location>
        <begin position="60"/>
        <end position="133"/>
    </location>
</feature>
<dbReference type="AlphaFoldDB" id="A0A1K1NRR8"/>
<dbReference type="Pfam" id="PF06713">
    <property type="entry name" value="bPH_4"/>
    <property type="match status" value="1"/>
</dbReference>
<gene>
    <name evidence="3" type="ORF">SAMN05660313_01327</name>
</gene>
<reference evidence="4" key="1">
    <citation type="submission" date="2016-11" db="EMBL/GenBank/DDBJ databases">
        <authorList>
            <person name="Varghese N."/>
            <person name="Submissions S."/>
        </authorList>
    </citation>
    <scope>NUCLEOTIDE SEQUENCE [LARGE SCALE GENOMIC DNA]</scope>
    <source>
        <strain evidence="4">DSM 24786</strain>
    </source>
</reference>
<keyword evidence="4" id="KW-1185">Reference proteome</keyword>
<evidence type="ECO:0000313" key="3">
    <source>
        <dbReference type="EMBL" id="SFW38184.1"/>
    </source>
</evidence>
<keyword evidence="1" id="KW-0812">Transmembrane</keyword>
<dbReference type="STRING" id="76595.SAMN05660313_01327"/>
<dbReference type="Proteomes" id="UP000183257">
    <property type="component" value="Unassembled WGS sequence"/>
</dbReference>
<evidence type="ECO:0000259" key="2">
    <source>
        <dbReference type="Pfam" id="PF06713"/>
    </source>
</evidence>
<organism evidence="3 4">
    <name type="scientific">Cellulophaga fucicola</name>
    <dbReference type="NCBI Taxonomy" id="76595"/>
    <lineage>
        <taxon>Bacteria</taxon>
        <taxon>Pseudomonadati</taxon>
        <taxon>Bacteroidota</taxon>
        <taxon>Flavobacteriia</taxon>
        <taxon>Flavobacteriales</taxon>
        <taxon>Flavobacteriaceae</taxon>
        <taxon>Cellulophaga</taxon>
    </lineage>
</organism>
<dbReference type="OrthoDB" id="1437824at2"/>